<gene>
    <name evidence="1" type="ORF">FNV44_04085</name>
</gene>
<dbReference type="InterPro" id="IPR008257">
    <property type="entry name" value="Pept_M19"/>
</dbReference>
<dbReference type="Pfam" id="PF01244">
    <property type="entry name" value="Peptidase_M19"/>
    <property type="match status" value="1"/>
</dbReference>
<organism evidence="1 2">
    <name type="scientific">Acholeplasma laidlawii</name>
    <dbReference type="NCBI Taxonomy" id="2148"/>
    <lineage>
        <taxon>Bacteria</taxon>
        <taxon>Bacillati</taxon>
        <taxon>Mycoplasmatota</taxon>
        <taxon>Mollicutes</taxon>
        <taxon>Acholeplasmatales</taxon>
        <taxon>Acholeplasmataceae</taxon>
        <taxon>Acholeplasma</taxon>
    </lineage>
</organism>
<dbReference type="OMA" id="WMRNGRW"/>
<dbReference type="EMBL" id="VKID01000001">
    <property type="protein sequence ID" value="TRY00236.1"/>
    <property type="molecule type" value="Genomic_DNA"/>
</dbReference>
<evidence type="ECO:0000313" key="2">
    <source>
        <dbReference type="Proteomes" id="UP000315938"/>
    </source>
</evidence>
<dbReference type="Gene3D" id="3.20.20.140">
    <property type="entry name" value="Metal-dependent hydrolases"/>
    <property type="match status" value="1"/>
</dbReference>
<dbReference type="PROSITE" id="PS51365">
    <property type="entry name" value="RENAL_DIPEPTIDASE_2"/>
    <property type="match status" value="1"/>
</dbReference>
<dbReference type="AlphaFoldDB" id="A0A553IJ66"/>
<name>A0A553IJ66_ACHLA</name>
<comment type="caution">
    <text evidence="1">The sequence shown here is derived from an EMBL/GenBank/DDBJ whole genome shotgun (WGS) entry which is preliminary data.</text>
</comment>
<dbReference type="PANTHER" id="PTHR10443">
    <property type="entry name" value="MICROSOMAL DIPEPTIDASE"/>
    <property type="match status" value="1"/>
</dbReference>
<dbReference type="GO" id="GO:0006508">
    <property type="term" value="P:proteolysis"/>
    <property type="evidence" value="ECO:0007669"/>
    <property type="project" value="InterPro"/>
</dbReference>
<reference evidence="1 2" key="1">
    <citation type="submission" date="2019-07" db="EMBL/GenBank/DDBJ databases">
        <title>Genome sequence of Acholeplasma laidlawii strain with increased resistance to erythromycin.</title>
        <authorList>
            <person name="Medvedeva E.S."/>
            <person name="Baranova N.B."/>
            <person name="Siniagina M.N."/>
            <person name="Mouzykantov A."/>
            <person name="Chernova O.A."/>
            <person name="Chernov V.M."/>
        </authorList>
    </citation>
    <scope>NUCLEOTIDE SEQUENCE [LARGE SCALE GENOMIC DNA]</scope>
    <source>
        <strain evidence="1 2">PG8REry</strain>
    </source>
</reference>
<dbReference type="PANTHER" id="PTHR10443:SF12">
    <property type="entry name" value="DIPEPTIDASE"/>
    <property type="match status" value="1"/>
</dbReference>
<dbReference type="GO" id="GO:0070573">
    <property type="term" value="F:metallodipeptidase activity"/>
    <property type="evidence" value="ECO:0007669"/>
    <property type="project" value="InterPro"/>
</dbReference>
<evidence type="ECO:0000313" key="1">
    <source>
        <dbReference type="EMBL" id="TRY00236.1"/>
    </source>
</evidence>
<dbReference type="SUPFAM" id="SSF51556">
    <property type="entry name" value="Metallo-dependent hydrolases"/>
    <property type="match status" value="1"/>
</dbReference>
<dbReference type="Proteomes" id="UP000315938">
    <property type="component" value="Unassembled WGS sequence"/>
</dbReference>
<proteinExistence type="predicted"/>
<accession>A0A553IJ66</accession>
<dbReference type="RefSeq" id="WP_012242265.1">
    <property type="nucleotide sequence ID" value="NZ_JACAOE010000001.1"/>
</dbReference>
<dbReference type="InterPro" id="IPR032466">
    <property type="entry name" value="Metal_Hydrolase"/>
</dbReference>
<sequence length="313" mass="35490">MLFDAHADILTDIYEQLKIGNKDPFTTRHLNHYKNSGITHSIFVNWTDPDKGTRTDFYNCFDVAINYIKGKSNLFKICYNTKDVKEAVSLNKLGVFLGVEGIKYLDKPEDIELLYEKGVRHASLTWNEVNDYATGLSSVETGITPKGKEAIKKMMELGMLIDLSHANEKTFKDVFDLATKPLVVTHGNAKALCNHKRNYTDEQLQMIKDKNGVIGVCAVPNFISGEKTNQNVSYLAKHIDYIVKLIGIDHVGIGLDVCYYLYEDVTSTHVEGLQTIKDAKNLLNELIKLGYSKEDIEKISYKNFHRVLDEVLK</sequence>
<dbReference type="GeneID" id="41338500"/>
<protein>
    <submittedName>
        <fullName evidence="1">Membrane dipeptidase</fullName>
    </submittedName>
</protein>